<dbReference type="GO" id="GO:0012505">
    <property type="term" value="C:endomembrane system"/>
    <property type="evidence" value="ECO:0007669"/>
    <property type="project" value="UniProtKB-SubCell"/>
</dbReference>
<dbReference type="Pfam" id="PF13802">
    <property type="entry name" value="Gal_mutarotas_2"/>
    <property type="match status" value="1"/>
</dbReference>
<dbReference type="Pfam" id="PF01055">
    <property type="entry name" value="Glyco_hydro_31_2nd"/>
    <property type="match status" value="1"/>
</dbReference>
<sequence>MWRPQRLGVHEAVIAALVLQAWVHGFGVHGNGTGRVFVKRDQDSSQCHLKGEHRSDCYPETGVTEAACLSRGCCWQTSNVKGAPYCFYPPGEDYSVQKVINNGRSVLLTRSQHTHWPNDVMDLQADVVEETSSRLRFKIYDPNNKRYEVPLPLNKASGSSQQTDYSFTIDHNPFGLTVTRKSTNSVLFDASLAPLIFSDQMLQISVGVPTTNLYGIGENRKPFRIQLEKGPGYSLWAHDIIPEINTNMYGSHPFVVGIEPNGDAFGIFLINSNALRIDVIPTSPVTIRYRALGGILDFYVFTGPTPDDVIDQYWTLIGQPPLPPYWSLGYHLSRWGYGGTSGMNATIQRMRNKQMPFDTIWNDIDYMVNEMDWTYDHTVYGQLPDLVKDIHSHGEKYVMILDPGISNTQPKGQYAPYDDGITDDIFVKTADGSAPIVGEVWPGKTVFPDFTHPKAEAWWQKHAQIMHAQLPFDGIWIDMNEPSNFKDGSVTGCGNNSLENPPYTPPLNGSSVIQKTLCMSSTSYGGLHYNLHNLYGHFEGKATYNVLKNIIGKRPFVLSRSTFAGSGNYVAHWEGDNFADWSDLYYSIPEVLSFNMFGIPFTGVDICGFRGDSDEELCTRWLQLGAFYPFMRSHNQNVAPDKDPAAMRFSSAAHDRNREALRLRYRLLPFLYSLMSRRRAVARPLIFQYPTDSAAYSIDRQFLWGDSLLISPVLDRGNRTVNAYFPKDTWYDFFTGAEVSKTGQWSVISAPLDKINVHLRGGSVVPTQVPDVTTEKSRHNDFGLVVASSGSRTAQGFLYWDDGETLDAPFNNIQFNLDGERLTSTVKSSNYATTMTLGSINVYGVAPAPSTVRVNGMGVAHFYDHHTKALSVTRLKVDLLKPFVMTW</sequence>
<dbReference type="Gene3D" id="2.60.40.1180">
    <property type="entry name" value="Golgi alpha-mannosidase II"/>
    <property type="match status" value="2"/>
</dbReference>
<evidence type="ECO:0000256" key="1">
    <source>
        <dbReference type="ARBA" id="ARBA00004308"/>
    </source>
</evidence>
<evidence type="ECO:0000256" key="4">
    <source>
        <dbReference type="ARBA" id="ARBA00023136"/>
    </source>
</evidence>
<dbReference type="Pfam" id="PF21365">
    <property type="entry name" value="Glyco_hydro_31_3rd"/>
    <property type="match status" value="1"/>
</dbReference>
<reference evidence="12" key="1">
    <citation type="journal article" date="2013" name="Comp. Biochem. Physiol. B, Biochem. Mol. Biol.">
        <title>Characterization of an alpha-glucosidase, HdAgl, from the digestive fluid of Haliotis discus hannai.</title>
        <authorList>
            <person name="Satoh T."/>
            <person name="Inoue A."/>
            <person name="Ojima T."/>
        </authorList>
    </citation>
    <scope>NUCLEOTIDE SEQUENCE</scope>
</reference>
<feature type="chain" id="PRO_5004546412" evidence="10">
    <location>
        <begin position="26"/>
        <end position="887"/>
    </location>
</feature>
<dbReference type="GO" id="GO:0030246">
    <property type="term" value="F:carbohydrate binding"/>
    <property type="evidence" value="ECO:0007669"/>
    <property type="project" value="InterPro"/>
</dbReference>
<comment type="subcellular location">
    <subcellularLocation>
        <location evidence="1">Endomembrane system</location>
    </subcellularLocation>
</comment>
<proteinExistence type="evidence at transcript level"/>
<keyword evidence="4" id="KW-0472">Membrane</keyword>
<name>S6BN65_HALDH</name>
<dbReference type="SUPFAM" id="SSF51011">
    <property type="entry name" value="Glycosyl hydrolase domain"/>
    <property type="match status" value="1"/>
</dbReference>
<evidence type="ECO:0000256" key="6">
    <source>
        <dbReference type="ARBA" id="ARBA00023180"/>
    </source>
</evidence>
<dbReference type="SMR" id="S6BN65"/>
<dbReference type="PROSITE" id="PS00025">
    <property type="entry name" value="P_TREFOIL_1"/>
    <property type="match status" value="1"/>
</dbReference>
<dbReference type="GO" id="GO:0004558">
    <property type="term" value="F:alpha-1,4-glucosidase activity"/>
    <property type="evidence" value="ECO:0007669"/>
    <property type="project" value="TreeGrafter"/>
</dbReference>
<dbReference type="CDD" id="cd00111">
    <property type="entry name" value="Trefoil"/>
    <property type="match status" value="1"/>
</dbReference>
<dbReference type="InterPro" id="IPR011013">
    <property type="entry name" value="Gal_mutarotase_sf_dom"/>
</dbReference>
<feature type="domain" description="P-type" evidence="11">
    <location>
        <begin position="45"/>
        <end position="90"/>
    </location>
</feature>
<dbReference type="InterPro" id="IPR017853">
    <property type="entry name" value="GH"/>
</dbReference>
<dbReference type="InterPro" id="IPR044913">
    <property type="entry name" value="P_trefoil_dom_sf"/>
</dbReference>
<organism evidence="12">
    <name type="scientific">Haliotis discus hannai</name>
    <name type="common">Japanese abalone</name>
    <dbReference type="NCBI Taxonomy" id="42344"/>
    <lineage>
        <taxon>Eukaryota</taxon>
        <taxon>Metazoa</taxon>
        <taxon>Spiralia</taxon>
        <taxon>Lophotrochozoa</taxon>
        <taxon>Mollusca</taxon>
        <taxon>Gastropoda</taxon>
        <taxon>Vetigastropoda</taxon>
        <taxon>Lepetellida</taxon>
        <taxon>Haliotoidea</taxon>
        <taxon>Haliotidae</taxon>
        <taxon>Haliotis</taxon>
    </lineage>
</organism>
<dbReference type="InterPro" id="IPR000322">
    <property type="entry name" value="Glyco_hydro_31_TIM"/>
</dbReference>
<evidence type="ECO:0000256" key="8">
    <source>
        <dbReference type="PROSITE-ProRule" id="PRU00779"/>
    </source>
</evidence>
<keyword evidence="6" id="KW-0325">Glycoprotein</keyword>
<comment type="caution">
    <text evidence="8">Lacks conserved residue(s) required for the propagation of feature annotation.</text>
</comment>
<dbReference type="EMBL" id="AB820091">
    <property type="protein sequence ID" value="BAN67474.1"/>
    <property type="molecule type" value="mRNA"/>
</dbReference>
<keyword evidence="5" id="KW-1015">Disulfide bond</keyword>
<keyword evidence="3 9" id="KW-0378">Hydrolase</keyword>
<accession>S6BN65</accession>
<dbReference type="SUPFAM" id="SSF74650">
    <property type="entry name" value="Galactose mutarotase-like"/>
    <property type="match status" value="1"/>
</dbReference>
<evidence type="ECO:0000256" key="3">
    <source>
        <dbReference type="ARBA" id="ARBA00022801"/>
    </source>
</evidence>
<dbReference type="Gene3D" id="3.20.20.80">
    <property type="entry name" value="Glycosidases"/>
    <property type="match status" value="1"/>
</dbReference>
<dbReference type="CDD" id="cd14752">
    <property type="entry name" value="GH31_N"/>
    <property type="match status" value="1"/>
</dbReference>
<dbReference type="SUPFAM" id="SSF57492">
    <property type="entry name" value="Trefoil"/>
    <property type="match status" value="1"/>
</dbReference>
<dbReference type="PANTHER" id="PTHR22762:SF131">
    <property type="entry name" value="GLYCOSIDE HYDROLASE FAMILY 31 N-TERMINAL DOMAIN-CONTAINING PROTEIN"/>
    <property type="match status" value="1"/>
</dbReference>
<protein>
    <submittedName>
        <fullName evidence="12">Alpha-glucosidase</fullName>
    </submittedName>
</protein>
<dbReference type="InterPro" id="IPR013780">
    <property type="entry name" value="Glyco_hydro_b"/>
</dbReference>
<dbReference type="Gene3D" id="2.60.40.1760">
    <property type="entry name" value="glycosyl hydrolase (family 31)"/>
    <property type="match status" value="1"/>
</dbReference>
<dbReference type="GO" id="GO:0005975">
    <property type="term" value="P:carbohydrate metabolic process"/>
    <property type="evidence" value="ECO:0007669"/>
    <property type="project" value="InterPro"/>
</dbReference>
<dbReference type="SMART" id="SM00018">
    <property type="entry name" value="PD"/>
    <property type="match status" value="1"/>
</dbReference>
<evidence type="ECO:0000256" key="9">
    <source>
        <dbReference type="RuleBase" id="RU361185"/>
    </source>
</evidence>
<dbReference type="SUPFAM" id="SSF51445">
    <property type="entry name" value="(Trans)glycosidases"/>
    <property type="match status" value="1"/>
</dbReference>
<dbReference type="CDD" id="cd06602">
    <property type="entry name" value="GH31_MGAM_SI_GAA"/>
    <property type="match status" value="1"/>
</dbReference>
<comment type="similarity">
    <text evidence="2 9">Belongs to the glycosyl hydrolase 31 family.</text>
</comment>
<dbReference type="InterPro" id="IPR025887">
    <property type="entry name" value="Glyco_hydro_31_N_dom"/>
</dbReference>
<dbReference type="PROSITE" id="PS00129">
    <property type="entry name" value="GLYCOSYL_HYDROL_F31_1"/>
    <property type="match status" value="1"/>
</dbReference>
<evidence type="ECO:0000313" key="12">
    <source>
        <dbReference type="EMBL" id="BAN67474.1"/>
    </source>
</evidence>
<dbReference type="InterPro" id="IPR000519">
    <property type="entry name" value="P_trefoil_dom"/>
</dbReference>
<dbReference type="InterPro" id="IPR017957">
    <property type="entry name" value="P_trefoil_CS"/>
</dbReference>
<dbReference type="PROSITE" id="PS51448">
    <property type="entry name" value="P_TREFOIL_2"/>
    <property type="match status" value="1"/>
</dbReference>
<dbReference type="AlphaFoldDB" id="S6BN65"/>
<evidence type="ECO:0000259" key="11">
    <source>
        <dbReference type="PROSITE" id="PS51448"/>
    </source>
</evidence>
<dbReference type="Pfam" id="PF00088">
    <property type="entry name" value="Trefoil"/>
    <property type="match status" value="1"/>
</dbReference>
<keyword evidence="10" id="KW-0732">Signal</keyword>
<feature type="signal peptide" evidence="10">
    <location>
        <begin position="1"/>
        <end position="25"/>
    </location>
</feature>
<keyword evidence="7 9" id="KW-0326">Glycosidase</keyword>
<dbReference type="Gene3D" id="4.10.110.10">
    <property type="entry name" value="Spasmolytic Protein, domain 1"/>
    <property type="match status" value="1"/>
</dbReference>
<dbReference type="InterPro" id="IPR030458">
    <property type="entry name" value="Glyco_hydro_31_AS"/>
</dbReference>
<evidence type="ECO:0000256" key="5">
    <source>
        <dbReference type="ARBA" id="ARBA00023157"/>
    </source>
</evidence>
<dbReference type="PANTHER" id="PTHR22762">
    <property type="entry name" value="ALPHA-GLUCOSIDASE"/>
    <property type="match status" value="1"/>
</dbReference>
<evidence type="ECO:0000256" key="10">
    <source>
        <dbReference type="SAM" id="SignalP"/>
    </source>
</evidence>
<evidence type="ECO:0000256" key="2">
    <source>
        <dbReference type="ARBA" id="ARBA00007806"/>
    </source>
</evidence>
<dbReference type="InterPro" id="IPR048395">
    <property type="entry name" value="Glyco_hydro_31_C"/>
</dbReference>
<evidence type="ECO:0000256" key="7">
    <source>
        <dbReference type="ARBA" id="ARBA00023295"/>
    </source>
</evidence>
<gene>
    <name evidence="12" type="primary">HdAgl1</name>
</gene>